<feature type="domain" description="Lipoyl-binding" evidence="9">
    <location>
        <begin position="64"/>
        <end position="140"/>
    </location>
</feature>
<dbReference type="PANTHER" id="PTHR45266:SF3">
    <property type="entry name" value="OXALOACETATE DECARBOXYLASE ALPHA CHAIN"/>
    <property type="match status" value="1"/>
</dbReference>
<evidence type="ECO:0000313" key="10">
    <source>
        <dbReference type="EMBL" id="OUP57162.1"/>
    </source>
</evidence>
<dbReference type="InterPro" id="IPR001249">
    <property type="entry name" value="AcCoA_biotinCC"/>
</dbReference>
<dbReference type="Proteomes" id="UP000195447">
    <property type="component" value="Unassembled WGS sequence"/>
</dbReference>
<dbReference type="Gene3D" id="2.40.50.100">
    <property type="match status" value="1"/>
</dbReference>
<sequence length="143" mass="15942">MGMETKQVKEIIEIFEASNLSHMELEEGNLKIRLEKPTGPAQSIPVSQIVHTQVEPKPIEDENKIEITSPLVGTFYRAKSPKDKPYVSVGDIVHKGDVVCMVEAMKTMNEIQSDQEGIVKEICVEDSSMVEYGQVLIVLGEIE</sequence>
<evidence type="ECO:0000256" key="4">
    <source>
        <dbReference type="ARBA" id="ARBA00022832"/>
    </source>
</evidence>
<dbReference type="InterPro" id="IPR050709">
    <property type="entry name" value="Biotin_Carboxyl_Carrier/Decarb"/>
</dbReference>
<keyword evidence="6 8" id="KW-0275">Fatty acid biosynthesis</keyword>
<reference evidence="11" key="1">
    <citation type="submission" date="2017-04" db="EMBL/GenBank/DDBJ databases">
        <title>Function of individual gut microbiota members based on whole genome sequencing of pure cultures obtained from chicken caecum.</title>
        <authorList>
            <person name="Medvecky M."/>
            <person name="Cejkova D."/>
            <person name="Polansky O."/>
            <person name="Karasova D."/>
            <person name="Kubasova T."/>
            <person name="Cizek A."/>
            <person name="Rychlik I."/>
        </authorList>
    </citation>
    <scope>NUCLEOTIDE SEQUENCE [LARGE SCALE GENOMIC DNA]</scope>
    <source>
        <strain evidence="11">An178</strain>
    </source>
</reference>
<dbReference type="NCBIfam" id="TIGR00531">
    <property type="entry name" value="BCCP"/>
    <property type="match status" value="1"/>
</dbReference>
<keyword evidence="11" id="KW-1185">Reference proteome</keyword>
<evidence type="ECO:0000256" key="3">
    <source>
        <dbReference type="ARBA" id="ARBA00022516"/>
    </source>
</evidence>
<dbReference type="AlphaFoldDB" id="A0A1Y4LS97"/>
<gene>
    <name evidence="10" type="ORF">B5F14_09170</name>
</gene>
<evidence type="ECO:0000256" key="6">
    <source>
        <dbReference type="ARBA" id="ARBA00023160"/>
    </source>
</evidence>
<evidence type="ECO:0000256" key="7">
    <source>
        <dbReference type="ARBA" id="ARBA00023267"/>
    </source>
</evidence>
<organism evidence="10 11">
    <name type="scientific">Faecalitalea cylindroides</name>
    <dbReference type="NCBI Taxonomy" id="39483"/>
    <lineage>
        <taxon>Bacteria</taxon>
        <taxon>Bacillati</taxon>
        <taxon>Bacillota</taxon>
        <taxon>Erysipelotrichia</taxon>
        <taxon>Erysipelotrichales</taxon>
        <taxon>Erysipelotrichaceae</taxon>
        <taxon>Faecalitalea</taxon>
    </lineage>
</organism>
<dbReference type="InterPro" id="IPR000089">
    <property type="entry name" value="Biotin_lipoyl"/>
</dbReference>
<keyword evidence="3 8" id="KW-0444">Lipid biosynthesis</keyword>
<dbReference type="PROSITE" id="PS00188">
    <property type="entry name" value="BIOTIN"/>
    <property type="match status" value="1"/>
</dbReference>
<dbReference type="Pfam" id="PF00364">
    <property type="entry name" value="Biotin_lipoyl"/>
    <property type="match status" value="1"/>
</dbReference>
<keyword evidence="5 8" id="KW-0443">Lipid metabolism</keyword>
<dbReference type="GO" id="GO:0006633">
    <property type="term" value="P:fatty acid biosynthetic process"/>
    <property type="evidence" value="ECO:0007669"/>
    <property type="project" value="UniProtKB-UniPathway"/>
</dbReference>
<dbReference type="CDD" id="cd06850">
    <property type="entry name" value="biotinyl_domain"/>
    <property type="match status" value="1"/>
</dbReference>
<dbReference type="InterPro" id="IPR011053">
    <property type="entry name" value="Single_hybrid_motif"/>
</dbReference>
<protein>
    <recommendedName>
        <fullName evidence="2 8">Biotin carboxyl carrier protein of acetyl-CoA carboxylase</fullName>
    </recommendedName>
</protein>
<evidence type="ECO:0000256" key="5">
    <source>
        <dbReference type="ARBA" id="ARBA00023098"/>
    </source>
</evidence>
<keyword evidence="4 8" id="KW-0276">Fatty acid metabolism</keyword>
<dbReference type="UniPathway" id="UPA00094"/>
<comment type="pathway">
    <text evidence="1 8">Lipid metabolism; fatty acid biosynthesis.</text>
</comment>
<dbReference type="GO" id="GO:0009317">
    <property type="term" value="C:acetyl-CoA carboxylase complex"/>
    <property type="evidence" value="ECO:0007669"/>
    <property type="project" value="InterPro"/>
</dbReference>
<dbReference type="PANTHER" id="PTHR45266">
    <property type="entry name" value="OXALOACETATE DECARBOXYLASE ALPHA CHAIN"/>
    <property type="match status" value="1"/>
</dbReference>
<evidence type="ECO:0000259" key="9">
    <source>
        <dbReference type="PROSITE" id="PS50968"/>
    </source>
</evidence>
<dbReference type="PRINTS" id="PR01071">
    <property type="entry name" value="ACOABIOTINCC"/>
</dbReference>
<proteinExistence type="predicted"/>
<keyword evidence="7 8" id="KW-0092">Biotin</keyword>
<dbReference type="EMBL" id="NFKM01000022">
    <property type="protein sequence ID" value="OUP57162.1"/>
    <property type="molecule type" value="Genomic_DNA"/>
</dbReference>
<dbReference type="GO" id="GO:0003989">
    <property type="term" value="F:acetyl-CoA carboxylase activity"/>
    <property type="evidence" value="ECO:0007669"/>
    <property type="project" value="InterPro"/>
</dbReference>
<accession>A0A1Y4LS97</accession>
<comment type="caution">
    <text evidence="10">The sequence shown here is derived from an EMBL/GenBank/DDBJ whole genome shotgun (WGS) entry which is preliminary data.</text>
</comment>
<dbReference type="PROSITE" id="PS50968">
    <property type="entry name" value="BIOTINYL_LIPOYL"/>
    <property type="match status" value="1"/>
</dbReference>
<evidence type="ECO:0000313" key="11">
    <source>
        <dbReference type="Proteomes" id="UP000195447"/>
    </source>
</evidence>
<name>A0A1Y4LS97_9FIRM</name>
<evidence type="ECO:0000256" key="8">
    <source>
        <dbReference type="RuleBase" id="RU364072"/>
    </source>
</evidence>
<dbReference type="InterPro" id="IPR001882">
    <property type="entry name" value="Biotin_BS"/>
</dbReference>
<comment type="function">
    <text evidence="8">This protein is a component of the acetyl coenzyme A carboxylase complex; first, biotin carboxylase catalyzes the carboxylation of the carrier protein and then the transcarboxylase transfers the carboxyl group to form malonyl-CoA.</text>
</comment>
<evidence type="ECO:0000256" key="1">
    <source>
        <dbReference type="ARBA" id="ARBA00005194"/>
    </source>
</evidence>
<dbReference type="SUPFAM" id="SSF51230">
    <property type="entry name" value="Single hybrid motif"/>
    <property type="match status" value="1"/>
</dbReference>
<evidence type="ECO:0000256" key="2">
    <source>
        <dbReference type="ARBA" id="ARBA00017562"/>
    </source>
</evidence>